<reference evidence="1" key="1">
    <citation type="submission" date="2016-11" db="EMBL/GenBank/DDBJ databases">
        <title>The genome of Nicotiana attenuata.</title>
        <authorList>
            <person name="Xu S."/>
            <person name="Brockmoeller T."/>
            <person name="Gaquerel E."/>
            <person name="Navarro A."/>
            <person name="Kuhl H."/>
            <person name="Gase K."/>
            <person name="Ling Z."/>
            <person name="Zhou W."/>
            <person name="Kreitzer C."/>
            <person name="Stanke M."/>
            <person name="Tang H."/>
            <person name="Lyons E."/>
            <person name="Pandey P."/>
            <person name="Pandey S.P."/>
            <person name="Timmermann B."/>
            <person name="Baldwin I.T."/>
        </authorList>
    </citation>
    <scope>NUCLEOTIDE SEQUENCE [LARGE SCALE GENOMIC DNA]</scope>
    <source>
        <strain evidence="1">UT</strain>
    </source>
</reference>
<comment type="caution">
    <text evidence="1">The sequence shown here is derived from an EMBL/GenBank/DDBJ whole genome shotgun (WGS) entry which is preliminary data.</text>
</comment>
<protein>
    <submittedName>
        <fullName evidence="1">Uncharacterized protein</fullName>
    </submittedName>
</protein>
<keyword evidence="2" id="KW-1185">Reference proteome</keyword>
<dbReference type="Gramene" id="OIT07397">
    <property type="protein sequence ID" value="OIT07397"/>
    <property type="gene ID" value="A4A49_62944"/>
</dbReference>
<evidence type="ECO:0000313" key="1">
    <source>
        <dbReference type="EMBL" id="OIT07397.1"/>
    </source>
</evidence>
<accession>A0A1J6IQC3</accession>
<sequence>ADNEILDGEEGQKVSSQQVGEISVVQQDVVGSGEISKVPAQSFDLNIISLTGNVPPASSDSILGVNERETIENMLLIATERGLVGEYEYGNVT</sequence>
<dbReference type="AlphaFoldDB" id="A0A1J6IQC3"/>
<feature type="non-terminal residue" evidence="1">
    <location>
        <position position="93"/>
    </location>
</feature>
<organism evidence="1 2">
    <name type="scientific">Nicotiana attenuata</name>
    <name type="common">Coyote tobacco</name>
    <dbReference type="NCBI Taxonomy" id="49451"/>
    <lineage>
        <taxon>Eukaryota</taxon>
        <taxon>Viridiplantae</taxon>
        <taxon>Streptophyta</taxon>
        <taxon>Embryophyta</taxon>
        <taxon>Tracheophyta</taxon>
        <taxon>Spermatophyta</taxon>
        <taxon>Magnoliopsida</taxon>
        <taxon>eudicotyledons</taxon>
        <taxon>Gunneridae</taxon>
        <taxon>Pentapetalae</taxon>
        <taxon>asterids</taxon>
        <taxon>lamiids</taxon>
        <taxon>Solanales</taxon>
        <taxon>Solanaceae</taxon>
        <taxon>Nicotianoideae</taxon>
        <taxon>Nicotianeae</taxon>
        <taxon>Nicotiana</taxon>
    </lineage>
</organism>
<evidence type="ECO:0000313" key="2">
    <source>
        <dbReference type="Proteomes" id="UP000187609"/>
    </source>
</evidence>
<feature type="non-terminal residue" evidence="1">
    <location>
        <position position="1"/>
    </location>
</feature>
<name>A0A1J6IQC3_NICAT</name>
<proteinExistence type="predicted"/>
<dbReference type="EMBL" id="MJEQ01037183">
    <property type="protein sequence ID" value="OIT07397.1"/>
    <property type="molecule type" value="Genomic_DNA"/>
</dbReference>
<gene>
    <name evidence="1" type="ORF">A4A49_62944</name>
</gene>
<dbReference type="Proteomes" id="UP000187609">
    <property type="component" value="Unassembled WGS sequence"/>
</dbReference>